<evidence type="ECO:0008006" key="3">
    <source>
        <dbReference type="Google" id="ProtNLM"/>
    </source>
</evidence>
<organism evidence="1 2">
    <name type="scientific">Taxus chinensis</name>
    <name type="common">Chinese yew</name>
    <name type="synonym">Taxus wallichiana var. chinensis</name>
    <dbReference type="NCBI Taxonomy" id="29808"/>
    <lineage>
        <taxon>Eukaryota</taxon>
        <taxon>Viridiplantae</taxon>
        <taxon>Streptophyta</taxon>
        <taxon>Embryophyta</taxon>
        <taxon>Tracheophyta</taxon>
        <taxon>Spermatophyta</taxon>
        <taxon>Pinopsida</taxon>
        <taxon>Pinidae</taxon>
        <taxon>Conifers II</taxon>
        <taxon>Cupressales</taxon>
        <taxon>Taxaceae</taxon>
        <taxon>Taxus</taxon>
    </lineage>
</organism>
<dbReference type="EMBL" id="JAHRHJ020000002">
    <property type="protein sequence ID" value="KAH9327276.1"/>
    <property type="molecule type" value="Genomic_DNA"/>
</dbReference>
<evidence type="ECO:0000313" key="2">
    <source>
        <dbReference type="Proteomes" id="UP000824469"/>
    </source>
</evidence>
<comment type="caution">
    <text evidence="1">The sequence shown here is derived from an EMBL/GenBank/DDBJ whole genome shotgun (WGS) entry which is preliminary data.</text>
</comment>
<feature type="non-terminal residue" evidence="1">
    <location>
        <position position="1"/>
    </location>
</feature>
<proteinExistence type="predicted"/>
<dbReference type="PANTHER" id="PTHR43383:SF2">
    <property type="entry name" value="AMIDOHYDROLASE 2 FAMILY PROTEIN"/>
    <property type="match status" value="1"/>
</dbReference>
<feature type="non-terminal residue" evidence="1">
    <location>
        <position position="57"/>
    </location>
</feature>
<gene>
    <name evidence="1" type="ORF">KI387_007454</name>
</gene>
<dbReference type="Gene3D" id="3.20.20.140">
    <property type="entry name" value="Metal-dependent hydrolases"/>
    <property type="match status" value="1"/>
</dbReference>
<dbReference type="Proteomes" id="UP000824469">
    <property type="component" value="Unassembled WGS sequence"/>
</dbReference>
<evidence type="ECO:0000313" key="1">
    <source>
        <dbReference type="EMBL" id="KAH9327276.1"/>
    </source>
</evidence>
<sequence length="57" mass="6372">KMSTAAEVLREAVNKIPVVDAHAHNIVPLHSQFPFIRCFSEAQDEATKDVPHTLSFK</sequence>
<name>A0AA38LKM9_TAXCH</name>
<keyword evidence="2" id="KW-1185">Reference proteome</keyword>
<dbReference type="PANTHER" id="PTHR43383">
    <property type="entry name" value="NODULIN 6"/>
    <property type="match status" value="1"/>
</dbReference>
<protein>
    <recommendedName>
        <fullName evidence="3">Amidohydrolase</fullName>
    </recommendedName>
</protein>
<dbReference type="AlphaFoldDB" id="A0AA38LKM9"/>
<accession>A0AA38LKM9</accession>
<dbReference type="OMA" id="HNIVPLH"/>
<reference evidence="1 2" key="1">
    <citation type="journal article" date="2021" name="Nat. Plants">
        <title>The Taxus genome provides insights into paclitaxel biosynthesis.</title>
        <authorList>
            <person name="Xiong X."/>
            <person name="Gou J."/>
            <person name="Liao Q."/>
            <person name="Li Y."/>
            <person name="Zhou Q."/>
            <person name="Bi G."/>
            <person name="Li C."/>
            <person name="Du R."/>
            <person name="Wang X."/>
            <person name="Sun T."/>
            <person name="Guo L."/>
            <person name="Liang H."/>
            <person name="Lu P."/>
            <person name="Wu Y."/>
            <person name="Zhang Z."/>
            <person name="Ro D.K."/>
            <person name="Shang Y."/>
            <person name="Huang S."/>
            <person name="Yan J."/>
        </authorList>
    </citation>
    <scope>NUCLEOTIDE SEQUENCE [LARGE SCALE GENOMIC DNA]</scope>
    <source>
        <strain evidence="1">Ta-2019</strain>
    </source>
</reference>